<dbReference type="PANTHER" id="PTHR35089:SF1">
    <property type="entry name" value="CHAPERONE PROTEIN SKP"/>
    <property type="match status" value="1"/>
</dbReference>
<feature type="signal peptide" evidence="3">
    <location>
        <begin position="1"/>
        <end position="25"/>
    </location>
</feature>
<evidence type="ECO:0000313" key="4">
    <source>
        <dbReference type="EMBL" id="MBR7782089.1"/>
    </source>
</evidence>
<keyword evidence="5" id="KW-1185">Reference proteome</keyword>
<reference evidence="4" key="1">
    <citation type="submission" date="2021-04" db="EMBL/GenBank/DDBJ databases">
        <title>novel species isolated from subtropical streams in China.</title>
        <authorList>
            <person name="Lu H."/>
        </authorList>
    </citation>
    <scope>NUCLEOTIDE SEQUENCE</scope>
    <source>
        <strain evidence="4">LFS511W</strain>
    </source>
</reference>
<dbReference type="RefSeq" id="WP_212687419.1">
    <property type="nucleotide sequence ID" value="NZ_JAGSPN010000004.1"/>
</dbReference>
<protein>
    <submittedName>
        <fullName evidence="4">OmpH family outer membrane protein</fullName>
    </submittedName>
</protein>
<dbReference type="SMART" id="SM00935">
    <property type="entry name" value="OmpH"/>
    <property type="match status" value="1"/>
</dbReference>
<dbReference type="PANTHER" id="PTHR35089">
    <property type="entry name" value="CHAPERONE PROTEIN SKP"/>
    <property type="match status" value="1"/>
</dbReference>
<dbReference type="InterPro" id="IPR024930">
    <property type="entry name" value="Skp_dom_sf"/>
</dbReference>
<accession>A0A941DM09</accession>
<evidence type="ECO:0000313" key="5">
    <source>
        <dbReference type="Proteomes" id="UP000680067"/>
    </source>
</evidence>
<proteinExistence type="inferred from homology"/>
<evidence type="ECO:0000256" key="2">
    <source>
        <dbReference type="PIRNR" id="PIRNR002094"/>
    </source>
</evidence>
<keyword evidence="1 3" id="KW-0732">Signal</keyword>
<dbReference type="GO" id="GO:0050821">
    <property type="term" value="P:protein stabilization"/>
    <property type="evidence" value="ECO:0007669"/>
    <property type="project" value="TreeGrafter"/>
</dbReference>
<dbReference type="Gene3D" id="3.30.910.20">
    <property type="entry name" value="Skp domain"/>
    <property type="match status" value="1"/>
</dbReference>
<dbReference type="Proteomes" id="UP000680067">
    <property type="component" value="Unassembled WGS sequence"/>
</dbReference>
<dbReference type="Pfam" id="PF03938">
    <property type="entry name" value="OmpH"/>
    <property type="match status" value="1"/>
</dbReference>
<sequence length="168" mass="19429">MNVSRFIRNVVFCVGGLSSAGFASAQDIRVAFFNSDRVMKESGALKVAEAKIDSEFAKQKKELQDISVKIKTLADRLDRESASLSDAERLRRQRELTDLDQDFKRKQRIYNEDFNLRRNEEVDAFIEKARKTIRQIAEQEKYDIVVQDAVYYNARVDITDKVLKALTK</sequence>
<comment type="caution">
    <text evidence="4">The sequence shown here is derived from an EMBL/GenBank/DDBJ whole genome shotgun (WGS) entry which is preliminary data.</text>
</comment>
<dbReference type="InterPro" id="IPR005632">
    <property type="entry name" value="Chaperone_Skp"/>
</dbReference>
<dbReference type="GO" id="GO:0005829">
    <property type="term" value="C:cytosol"/>
    <property type="evidence" value="ECO:0007669"/>
    <property type="project" value="TreeGrafter"/>
</dbReference>
<dbReference type="SUPFAM" id="SSF111384">
    <property type="entry name" value="OmpH-like"/>
    <property type="match status" value="1"/>
</dbReference>
<dbReference type="AlphaFoldDB" id="A0A941DM09"/>
<feature type="chain" id="PRO_5038142333" evidence="3">
    <location>
        <begin position="26"/>
        <end position="168"/>
    </location>
</feature>
<dbReference type="EMBL" id="JAGSPN010000004">
    <property type="protein sequence ID" value="MBR7782089.1"/>
    <property type="molecule type" value="Genomic_DNA"/>
</dbReference>
<evidence type="ECO:0000256" key="1">
    <source>
        <dbReference type="ARBA" id="ARBA00022729"/>
    </source>
</evidence>
<name>A0A941DM09_9BURK</name>
<evidence type="ECO:0000256" key="3">
    <source>
        <dbReference type="SAM" id="SignalP"/>
    </source>
</evidence>
<dbReference type="PIRSF" id="PIRSF002094">
    <property type="entry name" value="OMP26_Skp"/>
    <property type="match status" value="1"/>
</dbReference>
<comment type="similarity">
    <text evidence="2">Belongs to the skp family.</text>
</comment>
<gene>
    <name evidence="4" type="ORF">KDM89_08055</name>
</gene>
<dbReference type="GO" id="GO:0051082">
    <property type="term" value="F:unfolded protein binding"/>
    <property type="evidence" value="ECO:0007669"/>
    <property type="project" value="InterPro"/>
</dbReference>
<organism evidence="4 5">
    <name type="scientific">Undibacterium luofuense</name>
    <dbReference type="NCBI Taxonomy" id="2828733"/>
    <lineage>
        <taxon>Bacteria</taxon>
        <taxon>Pseudomonadati</taxon>
        <taxon>Pseudomonadota</taxon>
        <taxon>Betaproteobacteria</taxon>
        <taxon>Burkholderiales</taxon>
        <taxon>Oxalobacteraceae</taxon>
        <taxon>Undibacterium</taxon>
    </lineage>
</organism>